<feature type="region of interest" description="Disordered" evidence="12">
    <location>
        <begin position="77"/>
        <end position="97"/>
    </location>
</feature>
<comment type="subunit">
    <text evidence="3">Homodimer.</text>
</comment>
<dbReference type="STRING" id="52.CMC5_069750"/>
<dbReference type="GO" id="GO:0006260">
    <property type="term" value="P:DNA replication"/>
    <property type="evidence" value="ECO:0007669"/>
    <property type="project" value="UniProtKB-KW"/>
</dbReference>
<evidence type="ECO:0000256" key="10">
    <source>
        <dbReference type="ARBA" id="ARBA00046140"/>
    </source>
</evidence>
<evidence type="ECO:0000256" key="2">
    <source>
        <dbReference type="ARBA" id="ARBA00010529"/>
    </source>
</evidence>
<dbReference type="Pfam" id="PF00216">
    <property type="entry name" value="Bac_DNA_binding"/>
    <property type="match status" value="1"/>
</dbReference>
<dbReference type="SUPFAM" id="SSF47729">
    <property type="entry name" value="IHF-like DNA-binding proteins"/>
    <property type="match status" value="1"/>
</dbReference>
<accession>A0A0K1EQ54</accession>
<name>A0A0K1EQ54_CHOCO</name>
<dbReference type="KEGG" id="ccro:CMC5_069750"/>
<gene>
    <name evidence="13" type="ORF">CMC5_069750</name>
</gene>
<keyword evidence="6" id="KW-0426">Late protein</keyword>
<dbReference type="InterPro" id="IPR000119">
    <property type="entry name" value="Hist_DNA-bd"/>
</dbReference>
<dbReference type="GO" id="GO:0003677">
    <property type="term" value="F:DNA binding"/>
    <property type="evidence" value="ECO:0007669"/>
    <property type="project" value="UniProtKB-KW"/>
</dbReference>
<keyword evidence="5" id="KW-0235">DNA replication</keyword>
<dbReference type="GO" id="GO:0005829">
    <property type="term" value="C:cytosol"/>
    <property type="evidence" value="ECO:0007669"/>
    <property type="project" value="TreeGrafter"/>
</dbReference>
<evidence type="ECO:0000256" key="4">
    <source>
        <dbReference type="ARBA" id="ARBA00016145"/>
    </source>
</evidence>
<dbReference type="GO" id="GO:0030527">
    <property type="term" value="F:structural constituent of chromatin"/>
    <property type="evidence" value="ECO:0007669"/>
    <property type="project" value="InterPro"/>
</dbReference>
<dbReference type="PANTHER" id="PTHR33175:SF13">
    <property type="entry name" value="HISTONE-LIKE PROTEIN"/>
    <property type="match status" value="1"/>
</dbReference>
<evidence type="ECO:0000256" key="8">
    <source>
        <dbReference type="ARBA" id="ARBA00033120"/>
    </source>
</evidence>
<dbReference type="OrthoDB" id="331625at2"/>
<evidence type="ECO:0000256" key="7">
    <source>
        <dbReference type="ARBA" id="ARBA00023125"/>
    </source>
</evidence>
<evidence type="ECO:0000256" key="11">
    <source>
        <dbReference type="RuleBase" id="RU003939"/>
    </source>
</evidence>
<keyword evidence="14" id="KW-1185">Reference proteome</keyword>
<dbReference type="EMBL" id="CP012159">
    <property type="protein sequence ID" value="AKT42748.1"/>
    <property type="molecule type" value="Genomic_DNA"/>
</dbReference>
<sequence length="112" mass="12074">MATKKSAGGGAKKALSKSGLITAIAEQHGEELTRKQVKNVIESLIDIGHRELKKAGIFTLPGFAKFRVVKRPATKARQGVNPFTKQPMTFPAKPASKSVRARPIKAIKDALL</sequence>
<dbReference type="AlphaFoldDB" id="A0A0K1EQ54"/>
<comment type="subcellular location">
    <subcellularLocation>
        <location evidence="1">Virion</location>
    </subcellularLocation>
</comment>
<evidence type="ECO:0000313" key="14">
    <source>
        <dbReference type="Proteomes" id="UP000067626"/>
    </source>
</evidence>
<comment type="function">
    <text evidence="10">DNA-binding protein that plays a critical role in nucleoid compaction, genome replication and DNA replication and transcription. Binds to both ssDNA and dsDNA with a binding site covering about 15 nucleotides. Displays DNA-supercoiling activity only when associated with the viral DNA topoisomerase 2.</text>
</comment>
<evidence type="ECO:0000256" key="12">
    <source>
        <dbReference type="SAM" id="MobiDB-lite"/>
    </source>
</evidence>
<dbReference type="CDD" id="cd13834">
    <property type="entry name" value="HU_like"/>
    <property type="match status" value="1"/>
</dbReference>
<comment type="similarity">
    <text evidence="2 11">Belongs to the bacterial histone-like protein family.</text>
</comment>
<organism evidence="13 14">
    <name type="scientific">Chondromyces crocatus</name>
    <dbReference type="NCBI Taxonomy" id="52"/>
    <lineage>
        <taxon>Bacteria</taxon>
        <taxon>Pseudomonadati</taxon>
        <taxon>Myxococcota</taxon>
        <taxon>Polyangia</taxon>
        <taxon>Polyangiales</taxon>
        <taxon>Polyangiaceae</taxon>
        <taxon>Chondromyces</taxon>
    </lineage>
</organism>
<protein>
    <recommendedName>
        <fullName evidence="4">Viral histone-like protein</fullName>
    </recommendedName>
    <alternativeName>
        <fullName evidence="9">DNA-binding protein pA104R</fullName>
    </alternativeName>
    <alternativeName>
        <fullName evidence="8">pA104R</fullName>
    </alternativeName>
</protein>
<reference evidence="13 14" key="1">
    <citation type="submission" date="2015-07" db="EMBL/GenBank/DDBJ databases">
        <title>Genome analysis of myxobacterium Chondromyces crocatus Cm c5 reveals a high potential for natural compound synthesis and the genetic basis for the loss of fruiting body formation.</title>
        <authorList>
            <person name="Zaburannyi N."/>
            <person name="Bunk B."/>
            <person name="Maier J."/>
            <person name="Overmann J."/>
            <person name="Mueller R."/>
        </authorList>
    </citation>
    <scope>NUCLEOTIDE SEQUENCE [LARGE SCALE GENOMIC DNA]</scope>
    <source>
        <strain evidence="13 14">Cm c5</strain>
    </source>
</reference>
<evidence type="ECO:0000256" key="1">
    <source>
        <dbReference type="ARBA" id="ARBA00004328"/>
    </source>
</evidence>
<dbReference type="InterPro" id="IPR010992">
    <property type="entry name" value="IHF-like_DNA-bd_dom_sf"/>
</dbReference>
<dbReference type="Gene3D" id="4.10.520.10">
    <property type="entry name" value="IHF-like DNA-binding proteins"/>
    <property type="match status" value="1"/>
</dbReference>
<evidence type="ECO:0000256" key="6">
    <source>
        <dbReference type="ARBA" id="ARBA00022921"/>
    </source>
</evidence>
<dbReference type="SMART" id="SM00411">
    <property type="entry name" value="BHL"/>
    <property type="match status" value="1"/>
</dbReference>
<dbReference type="RefSeq" id="WP_050434326.1">
    <property type="nucleotide sequence ID" value="NZ_CP012159.1"/>
</dbReference>
<evidence type="ECO:0000256" key="9">
    <source>
        <dbReference type="ARBA" id="ARBA00033227"/>
    </source>
</evidence>
<proteinExistence type="inferred from homology"/>
<evidence type="ECO:0000256" key="3">
    <source>
        <dbReference type="ARBA" id="ARBA00011738"/>
    </source>
</evidence>
<dbReference type="Proteomes" id="UP000067626">
    <property type="component" value="Chromosome"/>
</dbReference>
<keyword evidence="7 13" id="KW-0238">DNA-binding</keyword>
<evidence type="ECO:0000256" key="5">
    <source>
        <dbReference type="ARBA" id="ARBA00022705"/>
    </source>
</evidence>
<evidence type="ECO:0000313" key="13">
    <source>
        <dbReference type="EMBL" id="AKT42748.1"/>
    </source>
</evidence>
<dbReference type="PANTHER" id="PTHR33175">
    <property type="entry name" value="DNA-BINDING PROTEIN HU"/>
    <property type="match status" value="1"/>
</dbReference>